<gene>
    <name evidence="3" type="ORF">F511_35733</name>
</gene>
<keyword evidence="2" id="KW-0812">Transmembrane</keyword>
<evidence type="ECO:0000313" key="3">
    <source>
        <dbReference type="EMBL" id="KZV18791.1"/>
    </source>
</evidence>
<keyword evidence="4" id="KW-1185">Reference proteome</keyword>
<proteinExistence type="predicted"/>
<feature type="region of interest" description="Disordered" evidence="1">
    <location>
        <begin position="20"/>
        <end position="55"/>
    </location>
</feature>
<evidence type="ECO:0000256" key="2">
    <source>
        <dbReference type="SAM" id="Phobius"/>
    </source>
</evidence>
<keyword evidence="2" id="KW-1133">Transmembrane helix</keyword>
<name>A0A2Z7AAZ6_9LAMI</name>
<sequence length="87" mass="9154">MASPSDEVFVDGEVVEPLVKETDNPGANPEFVTSKSLKEEEKGGKKEVGKEEKKNGAENLKASLIISAVAIAVIGAIFAVAKKIKEA</sequence>
<dbReference type="Proteomes" id="UP000250235">
    <property type="component" value="Unassembled WGS sequence"/>
</dbReference>
<evidence type="ECO:0008006" key="5">
    <source>
        <dbReference type="Google" id="ProtNLM"/>
    </source>
</evidence>
<dbReference type="EMBL" id="KV017204">
    <property type="protein sequence ID" value="KZV18791.1"/>
    <property type="molecule type" value="Genomic_DNA"/>
</dbReference>
<dbReference type="PANTHER" id="PTHR37741">
    <property type="entry name" value="TRANSMEMBRANE PROTEIN"/>
    <property type="match status" value="1"/>
</dbReference>
<feature type="compositionally biased region" description="Basic and acidic residues" evidence="1">
    <location>
        <begin position="36"/>
        <end position="55"/>
    </location>
</feature>
<accession>A0A2Z7AAZ6</accession>
<organism evidence="3 4">
    <name type="scientific">Dorcoceras hygrometricum</name>
    <dbReference type="NCBI Taxonomy" id="472368"/>
    <lineage>
        <taxon>Eukaryota</taxon>
        <taxon>Viridiplantae</taxon>
        <taxon>Streptophyta</taxon>
        <taxon>Embryophyta</taxon>
        <taxon>Tracheophyta</taxon>
        <taxon>Spermatophyta</taxon>
        <taxon>Magnoliopsida</taxon>
        <taxon>eudicotyledons</taxon>
        <taxon>Gunneridae</taxon>
        <taxon>Pentapetalae</taxon>
        <taxon>asterids</taxon>
        <taxon>lamiids</taxon>
        <taxon>Lamiales</taxon>
        <taxon>Gesneriaceae</taxon>
        <taxon>Didymocarpoideae</taxon>
        <taxon>Trichosporeae</taxon>
        <taxon>Loxocarpinae</taxon>
        <taxon>Dorcoceras</taxon>
    </lineage>
</organism>
<evidence type="ECO:0000313" key="4">
    <source>
        <dbReference type="Proteomes" id="UP000250235"/>
    </source>
</evidence>
<dbReference type="AlphaFoldDB" id="A0A2Z7AAZ6"/>
<keyword evidence="2" id="KW-0472">Membrane</keyword>
<reference evidence="3 4" key="1">
    <citation type="journal article" date="2015" name="Proc. Natl. Acad. Sci. U.S.A.">
        <title>The resurrection genome of Boea hygrometrica: A blueprint for survival of dehydration.</title>
        <authorList>
            <person name="Xiao L."/>
            <person name="Yang G."/>
            <person name="Zhang L."/>
            <person name="Yang X."/>
            <person name="Zhao S."/>
            <person name="Ji Z."/>
            <person name="Zhou Q."/>
            <person name="Hu M."/>
            <person name="Wang Y."/>
            <person name="Chen M."/>
            <person name="Xu Y."/>
            <person name="Jin H."/>
            <person name="Xiao X."/>
            <person name="Hu G."/>
            <person name="Bao F."/>
            <person name="Hu Y."/>
            <person name="Wan P."/>
            <person name="Li L."/>
            <person name="Deng X."/>
            <person name="Kuang T."/>
            <person name="Xiang C."/>
            <person name="Zhu J.K."/>
            <person name="Oliver M.J."/>
            <person name="He Y."/>
        </authorList>
    </citation>
    <scope>NUCLEOTIDE SEQUENCE [LARGE SCALE GENOMIC DNA]</scope>
    <source>
        <strain evidence="4">cv. XS01</strain>
    </source>
</reference>
<protein>
    <recommendedName>
        <fullName evidence="5">Transmembrane protein</fullName>
    </recommendedName>
</protein>
<dbReference type="PANTHER" id="PTHR37741:SF1">
    <property type="entry name" value="TRANSMEMBRANE PROTEIN"/>
    <property type="match status" value="1"/>
</dbReference>
<evidence type="ECO:0000256" key="1">
    <source>
        <dbReference type="SAM" id="MobiDB-lite"/>
    </source>
</evidence>
<feature type="transmembrane region" description="Helical" evidence="2">
    <location>
        <begin position="62"/>
        <end position="81"/>
    </location>
</feature>